<gene>
    <name evidence="3" type="ORF">Microterr_12150</name>
</gene>
<protein>
    <recommendedName>
        <fullName evidence="2">GIY-YIG domain-containing protein</fullName>
    </recommendedName>
</protein>
<keyword evidence="4" id="KW-1185">Reference proteome</keyword>
<dbReference type="Pfam" id="PF01541">
    <property type="entry name" value="GIY-YIG"/>
    <property type="match status" value="1"/>
</dbReference>
<organism evidence="3 4">
    <name type="scientific">Microbacterium terricola</name>
    <dbReference type="NCBI Taxonomy" id="344163"/>
    <lineage>
        <taxon>Bacteria</taxon>
        <taxon>Bacillati</taxon>
        <taxon>Actinomycetota</taxon>
        <taxon>Actinomycetes</taxon>
        <taxon>Micrococcales</taxon>
        <taxon>Microbacteriaceae</taxon>
        <taxon>Microbacterium</taxon>
    </lineage>
</organism>
<dbReference type="SUPFAM" id="SSF82771">
    <property type="entry name" value="GIY-YIG endonuclease"/>
    <property type="match status" value="1"/>
</dbReference>
<dbReference type="InterPro" id="IPR050190">
    <property type="entry name" value="UPF0213_domain"/>
</dbReference>
<feature type="domain" description="GIY-YIG" evidence="2">
    <location>
        <begin position="1"/>
        <end position="76"/>
    </location>
</feature>
<dbReference type="EMBL" id="AP027141">
    <property type="protein sequence ID" value="BDV30555.1"/>
    <property type="molecule type" value="Genomic_DNA"/>
</dbReference>
<comment type="similarity">
    <text evidence="1">Belongs to the UPF0213 family.</text>
</comment>
<dbReference type="PANTHER" id="PTHR34477:SF1">
    <property type="entry name" value="UPF0213 PROTEIN YHBQ"/>
    <property type="match status" value="1"/>
</dbReference>
<dbReference type="CDD" id="cd10456">
    <property type="entry name" value="GIY-YIG_UPF0213"/>
    <property type="match status" value="1"/>
</dbReference>
<dbReference type="RefSeq" id="WP_263795568.1">
    <property type="nucleotide sequence ID" value="NZ_AP027141.1"/>
</dbReference>
<evidence type="ECO:0000259" key="2">
    <source>
        <dbReference type="PROSITE" id="PS50164"/>
    </source>
</evidence>
<name>A0ABM8DY86_9MICO</name>
<dbReference type="Gene3D" id="3.40.1440.10">
    <property type="entry name" value="GIY-YIG endonuclease"/>
    <property type="match status" value="1"/>
</dbReference>
<accession>A0ABM8DY86</accession>
<dbReference type="PROSITE" id="PS50164">
    <property type="entry name" value="GIY_YIG"/>
    <property type="match status" value="1"/>
</dbReference>
<dbReference type="InterPro" id="IPR035901">
    <property type="entry name" value="GIY-YIG_endonuc_sf"/>
</dbReference>
<reference evidence="3 4" key="1">
    <citation type="submission" date="2022-12" db="EMBL/GenBank/DDBJ databases">
        <title>Microbacterium terricola strain KV-448 chromosome, complete genome.</title>
        <authorList>
            <person name="Oshima T."/>
            <person name="Moriya T."/>
            <person name="Bessho Y."/>
        </authorList>
    </citation>
    <scope>NUCLEOTIDE SEQUENCE [LARGE SCALE GENOMIC DNA]</scope>
    <source>
        <strain evidence="3 4">KV-448</strain>
    </source>
</reference>
<proteinExistence type="inferred from homology"/>
<evidence type="ECO:0000256" key="1">
    <source>
        <dbReference type="ARBA" id="ARBA00007435"/>
    </source>
</evidence>
<dbReference type="InterPro" id="IPR000305">
    <property type="entry name" value="GIY-YIG_endonuc"/>
</dbReference>
<evidence type="ECO:0000313" key="4">
    <source>
        <dbReference type="Proteomes" id="UP001317779"/>
    </source>
</evidence>
<evidence type="ECO:0000313" key="3">
    <source>
        <dbReference type="EMBL" id="BDV30555.1"/>
    </source>
</evidence>
<sequence length="99" mass="11180">MAHVYILECADGTFYVGSTLDLHRRVAQHAAGEGAAYTRRRLPVRLIWNTEFDDIGEAFLWEKRIQGWSHAKRKALIEGGLEAVIGWSARTRGQTPTAR</sequence>
<dbReference type="Proteomes" id="UP001317779">
    <property type="component" value="Chromosome"/>
</dbReference>
<dbReference type="PANTHER" id="PTHR34477">
    <property type="entry name" value="UPF0213 PROTEIN YHBQ"/>
    <property type="match status" value="1"/>
</dbReference>